<protein>
    <submittedName>
        <fullName evidence="4">CHAP domain-containing protein</fullName>
    </submittedName>
    <submittedName>
        <fullName evidence="3">Peptidoglycan-binding protein LysM</fullName>
    </submittedName>
</protein>
<dbReference type="Gene3D" id="3.90.1720.10">
    <property type="entry name" value="endopeptidase domain like (from Nostoc punctiforme)"/>
    <property type="match status" value="1"/>
</dbReference>
<dbReference type="Proteomes" id="UP000665944">
    <property type="component" value="Unassembled WGS sequence"/>
</dbReference>
<organism evidence="3">
    <name type="scientific">Staphylococcus hominis</name>
    <dbReference type="NCBI Taxonomy" id="1290"/>
    <lineage>
        <taxon>Bacteria</taxon>
        <taxon>Bacillati</taxon>
        <taxon>Bacillota</taxon>
        <taxon>Bacilli</taxon>
        <taxon>Bacillales</taxon>
        <taxon>Staphylococcaceae</taxon>
        <taxon>Staphylococcus</taxon>
    </lineage>
</organism>
<proteinExistence type="predicted"/>
<evidence type="ECO:0000313" key="4">
    <source>
        <dbReference type="EMBL" id="MCM5672401.1"/>
    </source>
</evidence>
<keyword evidence="7" id="KW-1185">Reference proteome</keyword>
<evidence type="ECO:0000259" key="2">
    <source>
        <dbReference type="PROSITE" id="PS50911"/>
    </source>
</evidence>
<dbReference type="InterPro" id="IPR007921">
    <property type="entry name" value="CHAP_dom"/>
</dbReference>
<dbReference type="Pfam" id="PF05257">
    <property type="entry name" value="CHAP"/>
    <property type="match status" value="1"/>
</dbReference>
<dbReference type="RefSeq" id="WP_025987213.1">
    <property type="nucleotide sequence ID" value="NZ_CABMJU010000046.1"/>
</dbReference>
<dbReference type="Proteomes" id="UP000509636">
    <property type="component" value="Chromosome"/>
</dbReference>
<keyword evidence="1" id="KW-0732">Signal</keyword>
<sequence length="158" mass="18491">MKKWIFLMVFVCMIFTAGAVFDGLDNQDMTEPTIHFWEKNPMKYNTYAKGQCTYYVFDRVKEDHHLISNQWGDAKHWANKAKKQGYTVNENPTKGSILHYPKGKHGHVAYVEQVNNDGSLIVSDMNFRKPYEITTRFVDVDQVDQFNYIHPKSNTNMT</sequence>
<dbReference type="InterPro" id="IPR038765">
    <property type="entry name" value="Papain-like_cys_pep_sf"/>
</dbReference>
<feature type="domain" description="Peptidase C51" evidence="2">
    <location>
        <begin position="27"/>
        <end position="150"/>
    </location>
</feature>
<feature type="chain" id="PRO_5044600607" evidence="1">
    <location>
        <begin position="20"/>
        <end position="158"/>
    </location>
</feature>
<dbReference type="AlphaFoldDB" id="A0A3S7GT93"/>
<dbReference type="EMBL" id="CP054550">
    <property type="protein sequence ID" value="QKQ29258.1"/>
    <property type="molecule type" value="Genomic_DNA"/>
</dbReference>
<evidence type="ECO:0000256" key="1">
    <source>
        <dbReference type="SAM" id="SignalP"/>
    </source>
</evidence>
<evidence type="ECO:0000313" key="7">
    <source>
        <dbReference type="Proteomes" id="UP000665944"/>
    </source>
</evidence>
<dbReference type="SUPFAM" id="SSF54001">
    <property type="entry name" value="Cysteine proteinases"/>
    <property type="match status" value="1"/>
</dbReference>
<feature type="signal peptide" evidence="1">
    <location>
        <begin position="1"/>
        <end position="19"/>
    </location>
</feature>
<evidence type="ECO:0000313" key="6">
    <source>
        <dbReference type="Proteomes" id="UP000509636"/>
    </source>
</evidence>
<dbReference type="EMBL" id="JAGHKT020000006">
    <property type="protein sequence ID" value="MCM5672401.1"/>
    <property type="molecule type" value="Genomic_DNA"/>
</dbReference>
<dbReference type="EMBL" id="CP014567">
    <property type="protein sequence ID" value="AVI05488.1"/>
    <property type="molecule type" value="Genomic_DNA"/>
</dbReference>
<evidence type="ECO:0000313" key="3">
    <source>
        <dbReference type="EMBL" id="AVI05488.1"/>
    </source>
</evidence>
<gene>
    <name evidence="3" type="ORF">AZE34_01490</name>
    <name evidence="5" type="ORF">FOB69_09185</name>
    <name evidence="4" type="ORF">J7T32_006395</name>
</gene>
<dbReference type="PROSITE" id="PS50911">
    <property type="entry name" value="CHAP"/>
    <property type="match status" value="1"/>
</dbReference>
<evidence type="ECO:0000313" key="5">
    <source>
        <dbReference type="EMBL" id="QKQ29258.1"/>
    </source>
</evidence>
<reference evidence="3" key="1">
    <citation type="submission" date="2016-02" db="EMBL/GenBank/DDBJ databases">
        <title>Genomic sequence of a clinical Staphylococcus hominis isolate.</title>
        <authorList>
            <person name="McClure J.M."/>
            <person name="Zhang K."/>
        </authorList>
    </citation>
    <scope>NUCLEOTIDE SEQUENCE</scope>
    <source>
        <strain evidence="3">C34847</strain>
    </source>
</reference>
<reference evidence="4 7" key="3">
    <citation type="submission" date="2022-06" db="EMBL/GenBank/DDBJ databases">
        <title>Staphylococcus hominis ShoR14 genome sequence.</title>
        <authorList>
            <person name="Yeo C.C."/>
            <person name="Chew C.H."/>
            <person name="Che Hamzah A.M."/>
            <person name="Al-Trad E.I."/>
        </authorList>
    </citation>
    <scope>NUCLEOTIDE SEQUENCE [LARGE SCALE GENOMIC DNA]</scope>
    <source>
        <strain evidence="4 7">ShoR14</strain>
    </source>
</reference>
<name>A0A3S7GT93_STAHO</name>
<reference evidence="5 6" key="2">
    <citation type="submission" date="2019-09" db="EMBL/GenBank/DDBJ databases">
        <title>FDA dAtabase for Regulatory Grade micrObial Sequences (FDA-ARGOS): Supporting development and validation of Infectious Disease Dx tests.</title>
        <authorList>
            <person name="Sciortino C."/>
            <person name="Tallon L."/>
            <person name="Sadzewicz L."/>
            <person name="Vavikolanu K."/>
            <person name="Mehta A."/>
            <person name="Aluvathingal J."/>
            <person name="Nadendla S."/>
            <person name="Nandy P."/>
            <person name="Geyer C."/>
            <person name="Yan Y."/>
            <person name="Sichtig H."/>
        </authorList>
    </citation>
    <scope>NUCLEOTIDE SEQUENCE [LARGE SCALE GENOMIC DNA]</scope>
    <source>
        <strain evidence="5 6">FDAARGOS_661</strain>
    </source>
</reference>
<accession>A0A3S7GT93</accession>